<evidence type="ECO:0000256" key="2">
    <source>
        <dbReference type="ARBA" id="ARBA00022679"/>
    </source>
</evidence>
<dbReference type="PROSITE" id="PS51934">
    <property type="entry name" value="LRAT"/>
    <property type="match status" value="1"/>
</dbReference>
<keyword evidence="4" id="KW-0443">Lipid metabolism</keyword>
<dbReference type="EMBL" id="CACVKT020006919">
    <property type="protein sequence ID" value="CAC5404221.1"/>
    <property type="molecule type" value="Genomic_DNA"/>
</dbReference>
<gene>
    <name evidence="6" type="ORF">MCOR_38031</name>
</gene>
<dbReference type="Proteomes" id="UP000507470">
    <property type="component" value="Unassembled WGS sequence"/>
</dbReference>
<dbReference type="PANTHER" id="PTHR13943">
    <property type="entry name" value="HRAS-LIKE SUPPRESSOR - RELATED"/>
    <property type="match status" value="1"/>
</dbReference>
<dbReference type="Gene3D" id="3.90.1720.10">
    <property type="entry name" value="endopeptidase domain like (from Nostoc punctiforme)"/>
    <property type="match status" value="2"/>
</dbReference>
<accession>A0A6J8D959</accession>
<evidence type="ECO:0000256" key="1">
    <source>
        <dbReference type="ARBA" id="ARBA00007824"/>
    </source>
</evidence>
<sequence length="464" mass="54638">MLYKPCFERNRKVLSVEKQPIKSKDGVEIGDIIKYKYYRYWHSAVVLEIESHDRKRKNFKCKKIRTGNDYALRQTYLQRPPSEQTVKHLTKQRQNLSEKPGFMKIAEDDEITEYPEIDESNKIESIKENHDDLDGIKKLKTKPVACIECVKPVQVFKREEINRGDHIKFHGRIYDHHAIVVDVKRSEEKDHKVVVNLVHASNTPAGTVYAFIRPCASKAKLLSETKQINLKKNKVMVYKYSDTIKHSLPEEIVNRAVTAKSSPDFHYNLLKNNCEHFTTWCVTGERLSLQVRKIRMVVRLFASRGFQGIGDEALRNRIERENGMLCKPCFERNQKLLSVANQPIKSKDDVEIGDIIKYKYYRCWHAAVVLEIESHDRSLECKIAQYAFRGLHRHRKIREETLRIPFDGSVKVTDFSKTDYAVYDPEEVVERARSRFGEKRYENFSNDSSHFARWCKLKLYRYRN</sequence>
<dbReference type="GO" id="GO:0016410">
    <property type="term" value="F:N-acyltransferase activity"/>
    <property type="evidence" value="ECO:0007669"/>
    <property type="project" value="TreeGrafter"/>
</dbReference>
<organism evidence="6 7">
    <name type="scientific">Mytilus coruscus</name>
    <name type="common">Sea mussel</name>
    <dbReference type="NCBI Taxonomy" id="42192"/>
    <lineage>
        <taxon>Eukaryota</taxon>
        <taxon>Metazoa</taxon>
        <taxon>Spiralia</taxon>
        <taxon>Lophotrochozoa</taxon>
        <taxon>Mollusca</taxon>
        <taxon>Bivalvia</taxon>
        <taxon>Autobranchia</taxon>
        <taxon>Pteriomorphia</taxon>
        <taxon>Mytilida</taxon>
        <taxon>Mytiloidea</taxon>
        <taxon>Mytilidae</taxon>
        <taxon>Mytilinae</taxon>
        <taxon>Mytilus</taxon>
    </lineage>
</organism>
<dbReference type="GO" id="GO:0005737">
    <property type="term" value="C:cytoplasm"/>
    <property type="evidence" value="ECO:0007669"/>
    <property type="project" value="TreeGrafter"/>
</dbReference>
<dbReference type="InterPro" id="IPR051496">
    <property type="entry name" value="H-rev107_PLA/AT"/>
</dbReference>
<evidence type="ECO:0000313" key="7">
    <source>
        <dbReference type="Proteomes" id="UP000507470"/>
    </source>
</evidence>
<evidence type="ECO:0000313" key="6">
    <source>
        <dbReference type="EMBL" id="CAC5404221.1"/>
    </source>
</evidence>
<dbReference type="GO" id="GO:0004623">
    <property type="term" value="F:phospholipase A2 activity"/>
    <property type="evidence" value="ECO:0007669"/>
    <property type="project" value="TreeGrafter"/>
</dbReference>
<feature type="domain" description="LRAT" evidence="5">
    <location>
        <begin position="166"/>
        <end position="290"/>
    </location>
</feature>
<dbReference type="AlphaFoldDB" id="A0A6J8D959"/>
<evidence type="ECO:0000259" key="5">
    <source>
        <dbReference type="PROSITE" id="PS51934"/>
    </source>
</evidence>
<evidence type="ECO:0000256" key="4">
    <source>
        <dbReference type="ARBA" id="ARBA00023098"/>
    </source>
</evidence>
<reference evidence="6 7" key="1">
    <citation type="submission" date="2020-06" db="EMBL/GenBank/DDBJ databases">
        <authorList>
            <person name="Li R."/>
            <person name="Bekaert M."/>
        </authorList>
    </citation>
    <scope>NUCLEOTIDE SEQUENCE [LARGE SCALE GENOMIC DNA]</scope>
    <source>
        <strain evidence="7">wild</strain>
    </source>
</reference>
<dbReference type="GO" id="GO:0070292">
    <property type="term" value="P:N-acylphosphatidylethanolamine metabolic process"/>
    <property type="evidence" value="ECO:0007669"/>
    <property type="project" value="TreeGrafter"/>
</dbReference>
<name>A0A6J8D959_MYTCO</name>
<evidence type="ECO:0000256" key="3">
    <source>
        <dbReference type="ARBA" id="ARBA00022801"/>
    </source>
</evidence>
<dbReference type="OrthoDB" id="6056378at2759"/>
<keyword evidence="3" id="KW-0378">Hydrolase</keyword>
<dbReference type="PANTHER" id="PTHR13943:SF77">
    <property type="entry name" value="LRAT DOMAIN-CONTAINING PROTEIN"/>
    <property type="match status" value="1"/>
</dbReference>
<dbReference type="InterPro" id="IPR007053">
    <property type="entry name" value="LRAT_dom"/>
</dbReference>
<dbReference type="GO" id="GO:0008970">
    <property type="term" value="F:phospholipase A1 activity"/>
    <property type="evidence" value="ECO:0007669"/>
    <property type="project" value="TreeGrafter"/>
</dbReference>
<proteinExistence type="inferred from homology"/>
<dbReference type="Pfam" id="PF04970">
    <property type="entry name" value="LRAT"/>
    <property type="match status" value="2"/>
</dbReference>
<keyword evidence="7" id="KW-1185">Reference proteome</keyword>
<comment type="similarity">
    <text evidence="1">Belongs to the H-rev107 family.</text>
</comment>
<protein>
    <recommendedName>
        <fullName evidence="5">LRAT domain-containing protein</fullName>
    </recommendedName>
</protein>
<keyword evidence="2" id="KW-0808">Transferase</keyword>